<keyword evidence="4" id="KW-1185">Reference proteome</keyword>
<dbReference type="RefSeq" id="WP_134517759.1">
    <property type="nucleotide sequence ID" value="NZ_SOHE01000008.1"/>
</dbReference>
<organism evidence="3 4">
    <name type="scientific">Cryobacterium frigoriphilum</name>
    <dbReference type="NCBI Taxonomy" id="1259150"/>
    <lineage>
        <taxon>Bacteria</taxon>
        <taxon>Bacillati</taxon>
        <taxon>Actinomycetota</taxon>
        <taxon>Actinomycetes</taxon>
        <taxon>Micrococcales</taxon>
        <taxon>Microbacteriaceae</taxon>
        <taxon>Cryobacterium</taxon>
    </lineage>
</organism>
<dbReference type="Pfam" id="PF02371">
    <property type="entry name" value="Transposase_20"/>
    <property type="match status" value="1"/>
</dbReference>
<gene>
    <name evidence="3" type="ORF">E3T55_01180</name>
</gene>
<evidence type="ECO:0000259" key="2">
    <source>
        <dbReference type="Pfam" id="PF02371"/>
    </source>
</evidence>
<dbReference type="OrthoDB" id="3191145at2"/>
<dbReference type="EMBL" id="SOHE01000008">
    <property type="protein sequence ID" value="TFD55402.1"/>
    <property type="molecule type" value="Genomic_DNA"/>
</dbReference>
<dbReference type="PANTHER" id="PTHR33055">
    <property type="entry name" value="TRANSPOSASE FOR INSERTION SEQUENCE ELEMENT IS1111A"/>
    <property type="match status" value="1"/>
</dbReference>
<evidence type="ECO:0000313" key="4">
    <source>
        <dbReference type="Proteomes" id="UP000297447"/>
    </source>
</evidence>
<dbReference type="PANTHER" id="PTHR33055:SF3">
    <property type="entry name" value="PUTATIVE TRANSPOSASE FOR IS117-RELATED"/>
    <property type="match status" value="1"/>
</dbReference>
<dbReference type="GO" id="GO:0004803">
    <property type="term" value="F:transposase activity"/>
    <property type="evidence" value="ECO:0007669"/>
    <property type="project" value="InterPro"/>
</dbReference>
<dbReference type="InterPro" id="IPR003346">
    <property type="entry name" value="Transposase_20"/>
</dbReference>
<evidence type="ECO:0000313" key="3">
    <source>
        <dbReference type="EMBL" id="TFD55402.1"/>
    </source>
</evidence>
<feature type="domain" description="Transposase IS116/IS110/IS902 C-terminal" evidence="2">
    <location>
        <begin position="224"/>
        <end position="290"/>
    </location>
</feature>
<dbReference type="Proteomes" id="UP000297447">
    <property type="component" value="Unassembled WGS sequence"/>
</dbReference>
<reference evidence="3 4" key="1">
    <citation type="submission" date="2019-03" db="EMBL/GenBank/DDBJ databases">
        <title>Genomics of glacier-inhabiting Cryobacterium strains.</title>
        <authorList>
            <person name="Liu Q."/>
            <person name="Xin Y.-H."/>
        </authorList>
    </citation>
    <scope>NUCLEOTIDE SEQUENCE [LARGE SCALE GENOMIC DNA]</scope>
    <source>
        <strain evidence="3 4">Hh14</strain>
    </source>
</reference>
<dbReference type="InterPro" id="IPR047650">
    <property type="entry name" value="Transpos_IS110"/>
</dbReference>
<accession>A0A4R9AAP9</accession>
<sequence>MSTYRSFVGLDVHARSVSGCALDEATGEVLRHRFGGDVGDVIAWVRGLPGPIRVAYEAGPTGFGLARMLNLIGIECVVVAPSKLMRPSGDKVKTDARDALYLARLLRVGEVTIVEVPSEAQECVRDLVRSREDCRHDLGAAQHRLSKLLLRRGIVYSDGTAWTGKHDAWLRRQRVGDPSFLSAFDAYYETVVQTAARRARLDKDIEAIAANSDYTPIVNRLGCLVGMAPLTALSLAAEIPDWHRFTGKTIGSFIGLVPSESSSGSTRRLGSITKTGNSHLRRLLIEAAWLHQKPYNPGPRSVLQARWAKAPQAAVLRGQAGNKRLNQQWKKFILRRKHGPTANVAIARELSGWCWSLAVMES</sequence>
<dbReference type="InterPro" id="IPR002525">
    <property type="entry name" value="Transp_IS110-like_N"/>
</dbReference>
<name>A0A4R9AAP9_9MICO</name>
<dbReference type="NCBIfam" id="NF033542">
    <property type="entry name" value="transpos_IS110"/>
    <property type="match status" value="1"/>
</dbReference>
<comment type="caution">
    <text evidence="3">The sequence shown here is derived from an EMBL/GenBank/DDBJ whole genome shotgun (WGS) entry which is preliminary data.</text>
</comment>
<dbReference type="GO" id="GO:0003677">
    <property type="term" value="F:DNA binding"/>
    <property type="evidence" value="ECO:0007669"/>
    <property type="project" value="InterPro"/>
</dbReference>
<protein>
    <submittedName>
        <fullName evidence="3">IS110 family transposase</fullName>
    </submittedName>
</protein>
<dbReference type="Pfam" id="PF01548">
    <property type="entry name" value="DEDD_Tnp_IS110"/>
    <property type="match status" value="1"/>
</dbReference>
<dbReference type="AlphaFoldDB" id="A0A4R9AAP9"/>
<feature type="domain" description="Transposase IS110-like N-terminal" evidence="1">
    <location>
        <begin position="8"/>
        <end position="150"/>
    </location>
</feature>
<dbReference type="GO" id="GO:0006313">
    <property type="term" value="P:DNA transposition"/>
    <property type="evidence" value="ECO:0007669"/>
    <property type="project" value="InterPro"/>
</dbReference>
<evidence type="ECO:0000259" key="1">
    <source>
        <dbReference type="Pfam" id="PF01548"/>
    </source>
</evidence>
<proteinExistence type="predicted"/>